<protein>
    <submittedName>
        <fullName evidence="1">Uncharacterized protein</fullName>
    </submittedName>
</protein>
<dbReference type="EMBL" id="CM056743">
    <property type="protein sequence ID" value="KAJ8670890.1"/>
    <property type="molecule type" value="Genomic_DNA"/>
</dbReference>
<sequence length="144" mass="15640">MPQSFDAEAEKFQNEPTVPEHLKKLGSLFQSSHSSLQPQLNTIDDRMTVDSCEVRFSGIPSSVNLSDPDVINAILRAIDSADPVGTILSTRRWPTQPARPRSQPQAPHASSAPVAELIPIVTVEDLLPLKANTAPSQAEVDYLS</sequence>
<comment type="caution">
    <text evidence="1">The sequence shown here is derived from an EMBL/GenBank/DDBJ whole genome shotgun (WGS) entry which is preliminary data.</text>
</comment>
<keyword evidence="2" id="KW-1185">Reference proteome</keyword>
<dbReference type="Proteomes" id="UP001239111">
    <property type="component" value="Chromosome 3"/>
</dbReference>
<proteinExistence type="predicted"/>
<name>A0ACC2NMX4_9HYME</name>
<evidence type="ECO:0000313" key="1">
    <source>
        <dbReference type="EMBL" id="KAJ8670890.1"/>
    </source>
</evidence>
<reference evidence="1" key="1">
    <citation type="submission" date="2023-04" db="EMBL/GenBank/DDBJ databases">
        <title>A chromosome-level genome assembly of the parasitoid wasp Eretmocerus hayati.</title>
        <authorList>
            <person name="Zhong Y."/>
            <person name="Liu S."/>
            <person name="Liu Y."/>
        </authorList>
    </citation>
    <scope>NUCLEOTIDE SEQUENCE</scope>
    <source>
        <strain evidence="1">ZJU_SS_LIU_2023</strain>
    </source>
</reference>
<accession>A0ACC2NMX4</accession>
<gene>
    <name evidence="1" type="ORF">QAD02_002149</name>
</gene>
<evidence type="ECO:0000313" key="2">
    <source>
        <dbReference type="Proteomes" id="UP001239111"/>
    </source>
</evidence>
<organism evidence="1 2">
    <name type="scientific">Eretmocerus hayati</name>
    <dbReference type="NCBI Taxonomy" id="131215"/>
    <lineage>
        <taxon>Eukaryota</taxon>
        <taxon>Metazoa</taxon>
        <taxon>Ecdysozoa</taxon>
        <taxon>Arthropoda</taxon>
        <taxon>Hexapoda</taxon>
        <taxon>Insecta</taxon>
        <taxon>Pterygota</taxon>
        <taxon>Neoptera</taxon>
        <taxon>Endopterygota</taxon>
        <taxon>Hymenoptera</taxon>
        <taxon>Apocrita</taxon>
        <taxon>Proctotrupomorpha</taxon>
        <taxon>Chalcidoidea</taxon>
        <taxon>Aphelinidae</taxon>
        <taxon>Aphelininae</taxon>
        <taxon>Eretmocerus</taxon>
    </lineage>
</organism>